<reference evidence="1 2" key="1">
    <citation type="submission" date="2023-08" db="EMBL/GenBank/DDBJ databases">
        <title>Implementing the SeqCode for naming new Mesorhizobium species isolated from Vachellia karroo root nodules.</title>
        <authorList>
            <person name="Van Lill M."/>
        </authorList>
    </citation>
    <scope>NUCLEOTIDE SEQUENCE [LARGE SCALE GENOMIC DNA]</scope>
    <source>
        <strain evidence="1 2">MSK 1335</strain>
    </source>
</reference>
<keyword evidence="2" id="KW-1185">Reference proteome</keyword>
<dbReference type="RefSeq" id="WP_320235468.1">
    <property type="nucleotide sequence ID" value="NZ_JAVIJF010000018.1"/>
</dbReference>
<organism evidence="1 2">
    <name type="scientific">Mesorhizobium montanum</name>
    <dbReference type="NCBI Taxonomy" id="3072323"/>
    <lineage>
        <taxon>Bacteria</taxon>
        <taxon>Pseudomonadati</taxon>
        <taxon>Pseudomonadota</taxon>
        <taxon>Alphaproteobacteria</taxon>
        <taxon>Hyphomicrobiales</taxon>
        <taxon>Phyllobacteriaceae</taxon>
        <taxon>Mesorhizobium</taxon>
    </lineage>
</organism>
<sequence length="48" mass="5339">MPTIAYGQLHVALLSDLVWWITKATIGSLVAVPKRHQPNISGKVDAWR</sequence>
<protein>
    <submittedName>
        <fullName evidence="1">Uncharacterized protein</fullName>
    </submittedName>
</protein>
<accession>A0ABU4ZQ60</accession>
<dbReference type="Proteomes" id="UP001276840">
    <property type="component" value="Unassembled WGS sequence"/>
</dbReference>
<proteinExistence type="predicted"/>
<dbReference type="EMBL" id="JAVIJF010000018">
    <property type="protein sequence ID" value="MDX8527534.1"/>
    <property type="molecule type" value="Genomic_DNA"/>
</dbReference>
<gene>
    <name evidence="1" type="ORF">RFM68_23830</name>
</gene>
<evidence type="ECO:0000313" key="1">
    <source>
        <dbReference type="EMBL" id="MDX8527534.1"/>
    </source>
</evidence>
<evidence type="ECO:0000313" key="2">
    <source>
        <dbReference type="Proteomes" id="UP001276840"/>
    </source>
</evidence>
<name>A0ABU4ZQ60_9HYPH</name>
<comment type="caution">
    <text evidence="1">The sequence shown here is derived from an EMBL/GenBank/DDBJ whole genome shotgun (WGS) entry which is preliminary data.</text>
</comment>